<evidence type="ECO:0000313" key="3">
    <source>
        <dbReference type="Proteomes" id="UP001055439"/>
    </source>
</evidence>
<gene>
    <name evidence="2" type="ORF">MUK42_26653</name>
</gene>
<evidence type="ECO:0000313" key="2">
    <source>
        <dbReference type="EMBL" id="URD87603.1"/>
    </source>
</evidence>
<feature type="non-terminal residue" evidence="2">
    <location>
        <position position="1"/>
    </location>
</feature>
<feature type="compositionally biased region" description="Low complexity" evidence="1">
    <location>
        <begin position="93"/>
        <end position="102"/>
    </location>
</feature>
<name>A0A9E7F585_9LILI</name>
<reference evidence="2" key="1">
    <citation type="submission" date="2022-05" db="EMBL/GenBank/DDBJ databases">
        <title>The Musa troglodytarum L. genome provides insights into the mechanism of non-climacteric behaviour and enrichment of carotenoids.</title>
        <authorList>
            <person name="Wang J."/>
        </authorList>
    </citation>
    <scope>NUCLEOTIDE SEQUENCE</scope>
    <source>
        <tissue evidence="2">Leaf</tissue>
    </source>
</reference>
<dbReference type="AlphaFoldDB" id="A0A9E7F585"/>
<evidence type="ECO:0000256" key="1">
    <source>
        <dbReference type="SAM" id="MobiDB-lite"/>
    </source>
</evidence>
<feature type="compositionally biased region" description="Basic and acidic residues" evidence="1">
    <location>
        <begin position="131"/>
        <end position="146"/>
    </location>
</feature>
<dbReference type="EMBL" id="CP097504">
    <property type="protein sequence ID" value="URD87603.1"/>
    <property type="molecule type" value="Genomic_DNA"/>
</dbReference>
<accession>A0A9E7F585</accession>
<feature type="compositionally biased region" description="Polar residues" evidence="1">
    <location>
        <begin position="1"/>
        <end position="11"/>
    </location>
</feature>
<sequence length="216" mass="23194">SCHRQGSSARRSSGKVVVPSRGRGVELHQASEHGSPSRCVPGVRLPHVRVHGQRELGGPLVPAREHADDPLATQVPHRLRDCHRPALPSPDEAGAAGAPGPQAREHPPRSELREQDRQRRPRPARPAVGGRQRDAVPHHLHDGDVLLHRPRVPADGHARGEVGHILPRRPAAVDRHVEAPHGADAPCEPRDRGRHLRGDVGPGGARLARGGDATSC</sequence>
<feature type="region of interest" description="Disordered" evidence="1">
    <location>
        <begin position="1"/>
        <end position="67"/>
    </location>
</feature>
<feature type="compositionally biased region" description="Basic and acidic residues" evidence="1">
    <location>
        <begin position="180"/>
        <end position="191"/>
    </location>
</feature>
<keyword evidence="3" id="KW-1185">Reference proteome</keyword>
<feature type="region of interest" description="Disordered" evidence="1">
    <location>
        <begin position="81"/>
        <end position="146"/>
    </location>
</feature>
<organism evidence="2 3">
    <name type="scientific">Musa troglodytarum</name>
    <name type="common">fe'i banana</name>
    <dbReference type="NCBI Taxonomy" id="320322"/>
    <lineage>
        <taxon>Eukaryota</taxon>
        <taxon>Viridiplantae</taxon>
        <taxon>Streptophyta</taxon>
        <taxon>Embryophyta</taxon>
        <taxon>Tracheophyta</taxon>
        <taxon>Spermatophyta</taxon>
        <taxon>Magnoliopsida</taxon>
        <taxon>Liliopsida</taxon>
        <taxon>Zingiberales</taxon>
        <taxon>Musaceae</taxon>
        <taxon>Musa</taxon>
    </lineage>
</organism>
<dbReference type="Proteomes" id="UP001055439">
    <property type="component" value="Chromosome 2"/>
</dbReference>
<feature type="compositionally biased region" description="Basic and acidic residues" evidence="1">
    <location>
        <begin position="103"/>
        <end position="118"/>
    </location>
</feature>
<protein>
    <submittedName>
        <fullName evidence="2">Uncharacterized protein</fullName>
    </submittedName>
</protein>
<proteinExistence type="predicted"/>
<feature type="region of interest" description="Disordered" evidence="1">
    <location>
        <begin position="180"/>
        <end position="216"/>
    </location>
</feature>